<dbReference type="GO" id="GO:0006397">
    <property type="term" value="P:mRNA processing"/>
    <property type="evidence" value="ECO:0007669"/>
    <property type="project" value="UniProtKB-KW"/>
</dbReference>
<dbReference type="GO" id="GO:0003723">
    <property type="term" value="F:RNA binding"/>
    <property type="evidence" value="ECO:0007669"/>
    <property type="project" value="TreeGrafter"/>
</dbReference>
<keyword evidence="8" id="KW-1185">Reference proteome</keyword>
<organism evidence="7 8">
    <name type="scientific">Cymbomonas tetramitiformis</name>
    <dbReference type="NCBI Taxonomy" id="36881"/>
    <lineage>
        <taxon>Eukaryota</taxon>
        <taxon>Viridiplantae</taxon>
        <taxon>Chlorophyta</taxon>
        <taxon>Pyramimonadophyceae</taxon>
        <taxon>Pyramimonadales</taxon>
        <taxon>Pyramimonadaceae</taxon>
        <taxon>Cymbomonas</taxon>
    </lineage>
</organism>
<protein>
    <recommendedName>
        <fullName evidence="6">Virilizer N-terminal domain-containing protein</fullName>
    </recommendedName>
</protein>
<accession>A0AAE0GM01</accession>
<gene>
    <name evidence="7" type="ORF">CYMTET_11586</name>
</gene>
<evidence type="ECO:0000259" key="6">
    <source>
        <dbReference type="Pfam" id="PF15912"/>
    </source>
</evidence>
<dbReference type="Proteomes" id="UP001190700">
    <property type="component" value="Unassembled WGS sequence"/>
</dbReference>
<dbReference type="Pfam" id="PF15912">
    <property type="entry name" value="VIR_N"/>
    <property type="match status" value="1"/>
</dbReference>
<dbReference type="PANTHER" id="PTHR23185">
    <property type="entry name" value="PROTEIN VIRILIZER HOMOLOG"/>
    <property type="match status" value="1"/>
</dbReference>
<proteinExistence type="inferred from homology"/>
<dbReference type="GO" id="GO:0036396">
    <property type="term" value="C:RNA N6-methyladenosine methyltransferase complex"/>
    <property type="evidence" value="ECO:0007669"/>
    <property type="project" value="TreeGrafter"/>
</dbReference>
<keyword evidence="4" id="KW-0508">mRNA splicing</keyword>
<dbReference type="AlphaFoldDB" id="A0AAE0GM01"/>
<evidence type="ECO:0000256" key="5">
    <source>
        <dbReference type="ARBA" id="ARBA00023242"/>
    </source>
</evidence>
<dbReference type="GO" id="GO:0005634">
    <property type="term" value="C:nucleus"/>
    <property type="evidence" value="ECO:0007669"/>
    <property type="project" value="UniProtKB-SubCell"/>
</dbReference>
<evidence type="ECO:0000256" key="1">
    <source>
        <dbReference type="ARBA" id="ARBA00004123"/>
    </source>
</evidence>
<dbReference type="EMBL" id="LGRX02004341">
    <property type="protein sequence ID" value="KAK3280582.1"/>
    <property type="molecule type" value="Genomic_DNA"/>
</dbReference>
<dbReference type="GO" id="GO:0008380">
    <property type="term" value="P:RNA splicing"/>
    <property type="evidence" value="ECO:0007669"/>
    <property type="project" value="UniProtKB-KW"/>
</dbReference>
<name>A0AAE0GM01_9CHLO</name>
<dbReference type="InterPro" id="IPR031801">
    <property type="entry name" value="VIR_N"/>
</dbReference>
<evidence type="ECO:0000256" key="2">
    <source>
        <dbReference type="ARBA" id="ARBA00008371"/>
    </source>
</evidence>
<comment type="similarity">
    <text evidence="2">Belongs to the vir family.</text>
</comment>
<evidence type="ECO:0000313" key="8">
    <source>
        <dbReference type="Proteomes" id="UP001190700"/>
    </source>
</evidence>
<feature type="domain" description="Virilizer N-terminal" evidence="6">
    <location>
        <begin position="2"/>
        <end position="134"/>
    </location>
</feature>
<comment type="subcellular location">
    <subcellularLocation>
        <location evidence="1">Nucleus</location>
    </subcellularLocation>
</comment>
<comment type="caution">
    <text evidence="7">The sequence shown here is derived from an EMBL/GenBank/DDBJ whole genome shotgun (WGS) entry which is preliminary data.</text>
</comment>
<evidence type="ECO:0000313" key="7">
    <source>
        <dbReference type="EMBL" id="KAK3280582.1"/>
    </source>
</evidence>
<sequence length="459" mass="49934">MKIIFCDTFTHTRHGDNVDEIRFSQPVLISGCRVIPPGVSPHSTLSEFTGKTSPATFVLQAYARNLRVQSDRFQRICRPYAYSEDSALSIEVEAIITDHVVLRGPYDTLSIVIYGAAAPLNDLALEATSVPTESSALTARMAAALAAEAEVALPLDLREPRPVLPSPPPPLKILALTSPHKPAAASLELLHAALELDDRLATLSEEEKGEAWKVLLTKLLKATASRRSADEPDLMEDSGEAVDAEGELSEMEVERCLALIIEWSCAVLADPAAPRDIRHICRAGLKWSSEALQRALCGLNVALLLCERPQGVRAFAGCGAVDVLIALLRPEAQLPSIIQDSVLLVLTEVARSAAGCELLLNWLSPAQAEKEGSPVEPLWPEALGPAPVYCCLIHLLLTPQHRKMSKRVAVLLHKLRVYELAAKCQYSLDRVLKARPPSRPRSHPISFTYLALPPPVLGF</sequence>
<evidence type="ECO:0000256" key="4">
    <source>
        <dbReference type="ARBA" id="ARBA00023187"/>
    </source>
</evidence>
<keyword evidence="3" id="KW-0507">mRNA processing</keyword>
<dbReference type="PANTHER" id="PTHR23185:SF0">
    <property type="entry name" value="PROTEIN VIRILIZER HOMOLOG"/>
    <property type="match status" value="1"/>
</dbReference>
<reference evidence="7 8" key="1">
    <citation type="journal article" date="2015" name="Genome Biol. Evol.">
        <title>Comparative Genomics of a Bacterivorous Green Alga Reveals Evolutionary Causalities and Consequences of Phago-Mixotrophic Mode of Nutrition.</title>
        <authorList>
            <person name="Burns J.A."/>
            <person name="Paasch A."/>
            <person name="Narechania A."/>
            <person name="Kim E."/>
        </authorList>
    </citation>
    <scope>NUCLEOTIDE SEQUENCE [LARGE SCALE GENOMIC DNA]</scope>
    <source>
        <strain evidence="7 8">PLY_AMNH</strain>
    </source>
</reference>
<evidence type="ECO:0000256" key="3">
    <source>
        <dbReference type="ARBA" id="ARBA00022664"/>
    </source>
</evidence>
<keyword evidence="5" id="KW-0539">Nucleus</keyword>
<dbReference type="InterPro" id="IPR026736">
    <property type="entry name" value="Virilizer"/>
</dbReference>